<keyword evidence="6" id="KW-1185">Reference proteome</keyword>
<evidence type="ECO:0000313" key="6">
    <source>
        <dbReference type="Proteomes" id="UP000321750"/>
    </source>
</evidence>
<dbReference type="OrthoDB" id="7506088at2"/>
<dbReference type="RefSeq" id="WP_147048839.1">
    <property type="nucleotide sequence ID" value="NZ_BJZV01000044.1"/>
</dbReference>
<dbReference type="InterPro" id="IPR036388">
    <property type="entry name" value="WH-like_DNA-bd_sf"/>
</dbReference>
<dbReference type="AlphaFoldDB" id="A0A512JRD7"/>
<evidence type="ECO:0000313" key="5">
    <source>
        <dbReference type="EMBL" id="GEP12472.1"/>
    </source>
</evidence>
<dbReference type="InterPro" id="IPR018490">
    <property type="entry name" value="cNMP-bd_dom_sf"/>
</dbReference>
<dbReference type="Pfam" id="PF13545">
    <property type="entry name" value="HTH_Crp_2"/>
    <property type="match status" value="1"/>
</dbReference>
<dbReference type="SUPFAM" id="SSF51206">
    <property type="entry name" value="cAMP-binding domain-like"/>
    <property type="match status" value="1"/>
</dbReference>
<dbReference type="Proteomes" id="UP000321750">
    <property type="component" value="Unassembled WGS sequence"/>
</dbReference>
<dbReference type="Gene3D" id="2.60.120.10">
    <property type="entry name" value="Jelly Rolls"/>
    <property type="match status" value="1"/>
</dbReference>
<accession>A0A512JRD7</accession>
<comment type="caution">
    <text evidence="5">The sequence shown here is derived from an EMBL/GenBank/DDBJ whole genome shotgun (WGS) entry which is preliminary data.</text>
</comment>
<proteinExistence type="predicted"/>
<sequence length="239" mass="26360">MTLSAAPPYDSVHNRLLAATGADNYEWLRPQLELVPMRVGEVLITANNPIEHVYFPVRGFISKLVRTCEDRAEVGLVGREGFVSTAVALGTRLCPHTSVVQGEGEALRMKASALQAALAEQPTLFRPFGLYTQAFIAQLSRSIYANASFGVEARLARWILMAHDRVEGDELQLTHVFLSAMLAVRRPSVTVTMHVLEGVGAIRNTRGHMIILDRAKLIDLAGDSYQVAEDEYERLMAEA</sequence>
<reference evidence="5 6" key="1">
    <citation type="submission" date="2019-07" db="EMBL/GenBank/DDBJ databases">
        <title>Whole genome shotgun sequence of Methylobacterium gnaphalii NBRC 107716.</title>
        <authorList>
            <person name="Hosoyama A."/>
            <person name="Uohara A."/>
            <person name="Ohji S."/>
            <person name="Ichikawa N."/>
        </authorList>
    </citation>
    <scope>NUCLEOTIDE SEQUENCE [LARGE SCALE GENOMIC DNA]</scope>
    <source>
        <strain evidence="5 6">NBRC 107716</strain>
    </source>
</reference>
<protein>
    <submittedName>
        <fullName evidence="5">Crp/Fnr family transcriptional regulator</fullName>
    </submittedName>
</protein>
<dbReference type="GO" id="GO:0003677">
    <property type="term" value="F:DNA binding"/>
    <property type="evidence" value="ECO:0007669"/>
    <property type="project" value="UniProtKB-KW"/>
</dbReference>
<dbReference type="EMBL" id="BJZV01000044">
    <property type="protein sequence ID" value="GEP12472.1"/>
    <property type="molecule type" value="Genomic_DNA"/>
</dbReference>
<dbReference type="InterPro" id="IPR036390">
    <property type="entry name" value="WH_DNA-bd_sf"/>
</dbReference>
<keyword evidence="2" id="KW-0238">DNA-binding</keyword>
<keyword evidence="1" id="KW-0805">Transcription regulation</keyword>
<evidence type="ECO:0000256" key="3">
    <source>
        <dbReference type="ARBA" id="ARBA00023163"/>
    </source>
</evidence>
<dbReference type="InterPro" id="IPR012318">
    <property type="entry name" value="HTH_CRP"/>
</dbReference>
<name>A0A512JRD7_9HYPH</name>
<evidence type="ECO:0000256" key="2">
    <source>
        <dbReference type="ARBA" id="ARBA00023125"/>
    </source>
</evidence>
<dbReference type="GO" id="GO:0006355">
    <property type="term" value="P:regulation of DNA-templated transcription"/>
    <property type="evidence" value="ECO:0007669"/>
    <property type="project" value="InterPro"/>
</dbReference>
<feature type="domain" description="HTH crp-type" evidence="4">
    <location>
        <begin position="153"/>
        <end position="219"/>
    </location>
</feature>
<dbReference type="Gene3D" id="1.10.10.10">
    <property type="entry name" value="Winged helix-like DNA-binding domain superfamily/Winged helix DNA-binding domain"/>
    <property type="match status" value="1"/>
</dbReference>
<evidence type="ECO:0000259" key="4">
    <source>
        <dbReference type="Pfam" id="PF13545"/>
    </source>
</evidence>
<dbReference type="SUPFAM" id="SSF46785">
    <property type="entry name" value="Winged helix' DNA-binding domain"/>
    <property type="match status" value="1"/>
</dbReference>
<evidence type="ECO:0000256" key="1">
    <source>
        <dbReference type="ARBA" id="ARBA00023015"/>
    </source>
</evidence>
<organism evidence="5 6">
    <name type="scientific">Methylobacterium gnaphalii</name>
    <dbReference type="NCBI Taxonomy" id="1010610"/>
    <lineage>
        <taxon>Bacteria</taxon>
        <taxon>Pseudomonadati</taxon>
        <taxon>Pseudomonadota</taxon>
        <taxon>Alphaproteobacteria</taxon>
        <taxon>Hyphomicrobiales</taxon>
        <taxon>Methylobacteriaceae</taxon>
        <taxon>Methylobacterium</taxon>
    </lineage>
</organism>
<dbReference type="InterPro" id="IPR014710">
    <property type="entry name" value="RmlC-like_jellyroll"/>
</dbReference>
<keyword evidence="3" id="KW-0804">Transcription</keyword>
<gene>
    <name evidence="5" type="ORF">MGN01_43170</name>
</gene>